<reference evidence="1" key="1">
    <citation type="journal article" date="2020" name="Stud. Mycol.">
        <title>101 Dothideomycetes genomes: a test case for predicting lifestyles and emergence of pathogens.</title>
        <authorList>
            <person name="Haridas S."/>
            <person name="Albert R."/>
            <person name="Binder M."/>
            <person name="Bloem J."/>
            <person name="Labutti K."/>
            <person name="Salamov A."/>
            <person name="Andreopoulos B."/>
            <person name="Baker S."/>
            <person name="Barry K."/>
            <person name="Bills G."/>
            <person name="Bluhm B."/>
            <person name="Cannon C."/>
            <person name="Castanera R."/>
            <person name="Culley D."/>
            <person name="Daum C."/>
            <person name="Ezra D."/>
            <person name="Gonzalez J."/>
            <person name="Henrissat B."/>
            <person name="Kuo A."/>
            <person name="Liang C."/>
            <person name="Lipzen A."/>
            <person name="Lutzoni F."/>
            <person name="Magnuson J."/>
            <person name="Mondo S."/>
            <person name="Nolan M."/>
            <person name="Ohm R."/>
            <person name="Pangilinan J."/>
            <person name="Park H.-J."/>
            <person name="Ramirez L."/>
            <person name="Alfaro M."/>
            <person name="Sun H."/>
            <person name="Tritt A."/>
            <person name="Yoshinaga Y."/>
            <person name="Zwiers L.-H."/>
            <person name="Turgeon B."/>
            <person name="Goodwin S."/>
            <person name="Spatafora J."/>
            <person name="Crous P."/>
            <person name="Grigoriev I."/>
        </authorList>
    </citation>
    <scope>NUCLEOTIDE SEQUENCE</scope>
    <source>
        <strain evidence="1">CBS 627.86</strain>
    </source>
</reference>
<dbReference type="Proteomes" id="UP000799770">
    <property type="component" value="Unassembled WGS sequence"/>
</dbReference>
<dbReference type="AlphaFoldDB" id="A0A6A5ZBC8"/>
<sequence>MPDQSMTSLTVPIVLVTPPTPRPEAISTNTRITSPVILVPYHTHITTTLTPAQLGTLLPTLHMYILPAHPSIAILPANSISHFGLSDALRWYECDVFQPGASYNFTLNGLVESYAALAFLGQKIGGYILNAFEQQFSDEIAKGCSLEEIQDIWSLRHLPFTEKFVGMIVNTLAVHSIEFSKMINTRKFQQRAETDLELQRQLELEVRIWEWVDGERQLKARVEKAVGMMEKEKRKVTRNSKLRRIRSAVRLFRTDLDTVAEE</sequence>
<evidence type="ECO:0000313" key="1">
    <source>
        <dbReference type="EMBL" id="KAF2116829.1"/>
    </source>
</evidence>
<name>A0A6A5ZBC8_9PLEO</name>
<organism evidence="1 2">
    <name type="scientific">Lophiotrema nucula</name>
    <dbReference type="NCBI Taxonomy" id="690887"/>
    <lineage>
        <taxon>Eukaryota</taxon>
        <taxon>Fungi</taxon>
        <taxon>Dikarya</taxon>
        <taxon>Ascomycota</taxon>
        <taxon>Pezizomycotina</taxon>
        <taxon>Dothideomycetes</taxon>
        <taxon>Pleosporomycetidae</taxon>
        <taxon>Pleosporales</taxon>
        <taxon>Lophiotremataceae</taxon>
        <taxon>Lophiotrema</taxon>
    </lineage>
</organism>
<accession>A0A6A5ZBC8</accession>
<dbReference type="EMBL" id="ML977320">
    <property type="protein sequence ID" value="KAF2116829.1"/>
    <property type="molecule type" value="Genomic_DNA"/>
</dbReference>
<protein>
    <submittedName>
        <fullName evidence="1">Uncharacterized protein</fullName>
    </submittedName>
</protein>
<dbReference type="OrthoDB" id="3755880at2759"/>
<evidence type="ECO:0000313" key="2">
    <source>
        <dbReference type="Proteomes" id="UP000799770"/>
    </source>
</evidence>
<gene>
    <name evidence="1" type="ORF">BDV96DRAFT_35953</name>
</gene>
<proteinExistence type="predicted"/>
<keyword evidence="2" id="KW-1185">Reference proteome</keyword>